<dbReference type="Proteomes" id="UP000008744">
    <property type="component" value="Unassembled WGS sequence"/>
</dbReference>
<feature type="transmembrane region" description="Helical" evidence="4">
    <location>
        <begin position="110"/>
        <end position="128"/>
    </location>
</feature>
<keyword evidence="4" id="KW-1133">Transmembrane helix</keyword>
<dbReference type="InterPro" id="IPR013083">
    <property type="entry name" value="Znf_RING/FYVE/PHD"/>
</dbReference>
<evidence type="ECO:0000256" key="2">
    <source>
        <dbReference type="ARBA" id="ARBA00022833"/>
    </source>
</evidence>
<feature type="transmembrane region" description="Helical" evidence="4">
    <location>
        <begin position="7"/>
        <end position="26"/>
    </location>
</feature>
<evidence type="ECO:0000313" key="6">
    <source>
        <dbReference type="EMBL" id="EDW27489.1"/>
    </source>
</evidence>
<dbReference type="InterPro" id="IPR001841">
    <property type="entry name" value="Znf_RING"/>
</dbReference>
<feature type="transmembrane region" description="Helical" evidence="4">
    <location>
        <begin position="38"/>
        <end position="57"/>
    </location>
</feature>
<evidence type="ECO:0000256" key="4">
    <source>
        <dbReference type="SAM" id="Phobius"/>
    </source>
</evidence>
<evidence type="ECO:0000259" key="5">
    <source>
        <dbReference type="PROSITE" id="PS50089"/>
    </source>
</evidence>
<name>B4GXL2_DROPE</name>
<dbReference type="OMA" id="RCCAMAR"/>
<keyword evidence="1 3" id="KW-0479">Metal-binding</keyword>
<gene>
    <name evidence="6" type="primary">Dper\GL20309</name>
    <name evidence="6" type="ORF">Dper_GL20309</name>
</gene>
<dbReference type="SMART" id="SM00184">
    <property type="entry name" value="RING"/>
    <property type="match status" value="1"/>
</dbReference>
<evidence type="ECO:0000256" key="3">
    <source>
        <dbReference type="PROSITE-ProRule" id="PRU00175"/>
    </source>
</evidence>
<evidence type="ECO:0000256" key="1">
    <source>
        <dbReference type="ARBA" id="ARBA00022771"/>
    </source>
</evidence>
<dbReference type="AlphaFoldDB" id="B4GXL2"/>
<accession>B4GXL2</accession>
<proteinExistence type="predicted"/>
<dbReference type="EMBL" id="CH479196">
    <property type="protein sequence ID" value="EDW27489.1"/>
    <property type="molecule type" value="Genomic_DNA"/>
</dbReference>
<dbReference type="Pfam" id="PF13639">
    <property type="entry name" value="zf-RING_2"/>
    <property type="match status" value="1"/>
</dbReference>
<dbReference type="GO" id="GO:0008270">
    <property type="term" value="F:zinc ion binding"/>
    <property type="evidence" value="ECO:0007669"/>
    <property type="project" value="UniProtKB-KW"/>
</dbReference>
<evidence type="ECO:0000313" key="7">
    <source>
        <dbReference type="Proteomes" id="UP000008744"/>
    </source>
</evidence>
<dbReference type="KEGG" id="dpe:6598216"/>
<keyword evidence="4" id="KW-0472">Membrane</keyword>
<reference evidence="6 7" key="1">
    <citation type="journal article" date="2007" name="Nature">
        <title>Evolution of genes and genomes on the Drosophila phylogeny.</title>
        <authorList>
            <consortium name="Drosophila 12 Genomes Consortium"/>
            <person name="Clark A.G."/>
            <person name="Eisen M.B."/>
            <person name="Smith D.R."/>
            <person name="Bergman C.M."/>
            <person name="Oliver B."/>
            <person name="Markow T.A."/>
            <person name="Kaufman T.C."/>
            <person name="Kellis M."/>
            <person name="Gelbart W."/>
            <person name="Iyer V.N."/>
            <person name="Pollard D.A."/>
            <person name="Sackton T.B."/>
            <person name="Larracuente A.M."/>
            <person name="Singh N.D."/>
            <person name="Abad J.P."/>
            <person name="Abt D.N."/>
            <person name="Adryan B."/>
            <person name="Aguade M."/>
            <person name="Akashi H."/>
            <person name="Anderson W.W."/>
            <person name="Aquadro C.F."/>
            <person name="Ardell D.H."/>
            <person name="Arguello R."/>
            <person name="Artieri C.G."/>
            <person name="Barbash D.A."/>
            <person name="Barker D."/>
            <person name="Barsanti P."/>
            <person name="Batterham P."/>
            <person name="Batzoglou S."/>
            <person name="Begun D."/>
            <person name="Bhutkar A."/>
            <person name="Blanco E."/>
            <person name="Bosak S.A."/>
            <person name="Bradley R.K."/>
            <person name="Brand A.D."/>
            <person name="Brent M.R."/>
            <person name="Brooks A.N."/>
            <person name="Brown R.H."/>
            <person name="Butlin R.K."/>
            <person name="Caggese C."/>
            <person name="Calvi B.R."/>
            <person name="Bernardo de Carvalho A."/>
            <person name="Caspi A."/>
            <person name="Castrezana S."/>
            <person name="Celniker S.E."/>
            <person name="Chang J.L."/>
            <person name="Chapple C."/>
            <person name="Chatterji S."/>
            <person name="Chinwalla A."/>
            <person name="Civetta A."/>
            <person name="Clifton S.W."/>
            <person name="Comeron J.M."/>
            <person name="Costello J.C."/>
            <person name="Coyne J.A."/>
            <person name="Daub J."/>
            <person name="David R.G."/>
            <person name="Delcher A.L."/>
            <person name="Delehaunty K."/>
            <person name="Do C.B."/>
            <person name="Ebling H."/>
            <person name="Edwards K."/>
            <person name="Eickbush T."/>
            <person name="Evans J.D."/>
            <person name="Filipski A."/>
            <person name="Findeiss S."/>
            <person name="Freyhult E."/>
            <person name="Fulton L."/>
            <person name="Fulton R."/>
            <person name="Garcia A.C."/>
            <person name="Gardiner A."/>
            <person name="Garfield D.A."/>
            <person name="Garvin B.E."/>
            <person name="Gibson G."/>
            <person name="Gilbert D."/>
            <person name="Gnerre S."/>
            <person name="Godfrey J."/>
            <person name="Good R."/>
            <person name="Gotea V."/>
            <person name="Gravely B."/>
            <person name="Greenberg A.J."/>
            <person name="Griffiths-Jones S."/>
            <person name="Gross S."/>
            <person name="Guigo R."/>
            <person name="Gustafson E.A."/>
            <person name="Haerty W."/>
            <person name="Hahn M.W."/>
            <person name="Halligan D.L."/>
            <person name="Halpern A.L."/>
            <person name="Halter G.M."/>
            <person name="Han M.V."/>
            <person name="Heger A."/>
            <person name="Hillier L."/>
            <person name="Hinrichs A.S."/>
            <person name="Holmes I."/>
            <person name="Hoskins R.A."/>
            <person name="Hubisz M.J."/>
            <person name="Hultmark D."/>
            <person name="Huntley M.A."/>
            <person name="Jaffe D.B."/>
            <person name="Jagadeeshan S."/>
            <person name="Jeck W.R."/>
            <person name="Johnson J."/>
            <person name="Jones C.D."/>
            <person name="Jordan W.C."/>
            <person name="Karpen G.H."/>
            <person name="Kataoka E."/>
            <person name="Keightley P.D."/>
            <person name="Kheradpour P."/>
            <person name="Kirkness E.F."/>
            <person name="Koerich L.B."/>
            <person name="Kristiansen K."/>
            <person name="Kudrna D."/>
            <person name="Kulathinal R.J."/>
            <person name="Kumar S."/>
            <person name="Kwok R."/>
            <person name="Lander E."/>
            <person name="Langley C.H."/>
            <person name="Lapoint R."/>
            <person name="Lazzaro B.P."/>
            <person name="Lee S.J."/>
            <person name="Levesque L."/>
            <person name="Li R."/>
            <person name="Lin C.F."/>
            <person name="Lin M.F."/>
            <person name="Lindblad-Toh K."/>
            <person name="Llopart A."/>
            <person name="Long M."/>
            <person name="Low L."/>
            <person name="Lozovsky E."/>
            <person name="Lu J."/>
            <person name="Luo M."/>
            <person name="Machado C.A."/>
            <person name="Makalowski W."/>
            <person name="Marzo M."/>
            <person name="Matsuda M."/>
            <person name="Matzkin L."/>
            <person name="McAllister B."/>
            <person name="McBride C.S."/>
            <person name="McKernan B."/>
            <person name="McKernan K."/>
            <person name="Mendez-Lago M."/>
            <person name="Minx P."/>
            <person name="Mollenhauer M.U."/>
            <person name="Montooth K."/>
            <person name="Mount S.M."/>
            <person name="Mu X."/>
            <person name="Myers E."/>
            <person name="Negre B."/>
            <person name="Newfeld S."/>
            <person name="Nielsen R."/>
            <person name="Noor M.A."/>
            <person name="O'Grady P."/>
            <person name="Pachter L."/>
            <person name="Papaceit M."/>
            <person name="Parisi M.J."/>
            <person name="Parisi M."/>
            <person name="Parts L."/>
            <person name="Pedersen J.S."/>
            <person name="Pesole G."/>
            <person name="Phillippy A.M."/>
            <person name="Ponting C.P."/>
            <person name="Pop M."/>
            <person name="Porcelli D."/>
            <person name="Powell J.R."/>
            <person name="Prohaska S."/>
            <person name="Pruitt K."/>
            <person name="Puig M."/>
            <person name="Quesneville H."/>
            <person name="Ram K.R."/>
            <person name="Rand D."/>
            <person name="Rasmussen M.D."/>
            <person name="Reed L.K."/>
            <person name="Reenan R."/>
            <person name="Reily A."/>
            <person name="Remington K.A."/>
            <person name="Rieger T.T."/>
            <person name="Ritchie M.G."/>
            <person name="Robin C."/>
            <person name="Rogers Y.H."/>
            <person name="Rohde C."/>
            <person name="Rozas J."/>
            <person name="Rubenfield M.J."/>
            <person name="Ruiz A."/>
            <person name="Russo S."/>
            <person name="Salzberg S.L."/>
            <person name="Sanchez-Gracia A."/>
            <person name="Saranga D.J."/>
            <person name="Sato H."/>
            <person name="Schaeffer S.W."/>
            <person name="Schatz M.C."/>
            <person name="Schlenke T."/>
            <person name="Schwartz R."/>
            <person name="Segarra C."/>
            <person name="Singh R.S."/>
            <person name="Sirot L."/>
            <person name="Sirota M."/>
            <person name="Sisneros N.B."/>
            <person name="Smith C.D."/>
            <person name="Smith T.F."/>
            <person name="Spieth J."/>
            <person name="Stage D.E."/>
            <person name="Stark A."/>
            <person name="Stephan W."/>
            <person name="Strausberg R.L."/>
            <person name="Strempel S."/>
            <person name="Sturgill D."/>
            <person name="Sutton G."/>
            <person name="Sutton G.G."/>
            <person name="Tao W."/>
            <person name="Teichmann S."/>
            <person name="Tobari Y.N."/>
            <person name="Tomimura Y."/>
            <person name="Tsolas J.M."/>
            <person name="Valente V.L."/>
            <person name="Venter E."/>
            <person name="Venter J.C."/>
            <person name="Vicario S."/>
            <person name="Vieira F.G."/>
            <person name="Vilella A.J."/>
            <person name="Villasante A."/>
            <person name="Walenz B."/>
            <person name="Wang J."/>
            <person name="Wasserman M."/>
            <person name="Watts T."/>
            <person name="Wilson D."/>
            <person name="Wilson R.K."/>
            <person name="Wing R.A."/>
            <person name="Wolfner M.F."/>
            <person name="Wong A."/>
            <person name="Wong G.K."/>
            <person name="Wu C.I."/>
            <person name="Wu G."/>
            <person name="Yamamoto D."/>
            <person name="Yang H.P."/>
            <person name="Yang S.P."/>
            <person name="Yorke J.A."/>
            <person name="Yoshida K."/>
            <person name="Zdobnov E."/>
            <person name="Zhang P."/>
            <person name="Zhang Y."/>
            <person name="Zimin A.V."/>
            <person name="Baldwin J."/>
            <person name="Abdouelleil A."/>
            <person name="Abdulkadir J."/>
            <person name="Abebe A."/>
            <person name="Abera B."/>
            <person name="Abreu J."/>
            <person name="Acer S.C."/>
            <person name="Aftuck L."/>
            <person name="Alexander A."/>
            <person name="An P."/>
            <person name="Anderson E."/>
            <person name="Anderson S."/>
            <person name="Arachi H."/>
            <person name="Azer M."/>
            <person name="Bachantsang P."/>
            <person name="Barry A."/>
            <person name="Bayul T."/>
            <person name="Berlin A."/>
            <person name="Bessette D."/>
            <person name="Bloom T."/>
            <person name="Blye J."/>
            <person name="Boguslavskiy L."/>
            <person name="Bonnet C."/>
            <person name="Boukhgalter B."/>
            <person name="Bourzgui I."/>
            <person name="Brown A."/>
            <person name="Cahill P."/>
            <person name="Channer S."/>
            <person name="Cheshatsang Y."/>
            <person name="Chuda L."/>
            <person name="Citroen M."/>
            <person name="Collymore A."/>
            <person name="Cooke P."/>
            <person name="Costello M."/>
            <person name="D'Aco K."/>
            <person name="Daza R."/>
            <person name="De Haan G."/>
            <person name="DeGray S."/>
            <person name="DeMaso C."/>
            <person name="Dhargay N."/>
            <person name="Dooley K."/>
            <person name="Dooley E."/>
            <person name="Doricent M."/>
            <person name="Dorje P."/>
            <person name="Dorjee K."/>
            <person name="Dupes A."/>
            <person name="Elong R."/>
            <person name="Falk J."/>
            <person name="Farina A."/>
            <person name="Faro S."/>
            <person name="Ferguson D."/>
            <person name="Fisher S."/>
            <person name="Foley C.D."/>
            <person name="Franke A."/>
            <person name="Friedrich D."/>
            <person name="Gadbois L."/>
            <person name="Gearin G."/>
            <person name="Gearin C.R."/>
            <person name="Giannoukos G."/>
            <person name="Goode T."/>
            <person name="Graham J."/>
            <person name="Grandbois E."/>
            <person name="Grewal S."/>
            <person name="Gyaltsen K."/>
            <person name="Hafez N."/>
            <person name="Hagos B."/>
            <person name="Hall J."/>
            <person name="Henson C."/>
            <person name="Hollinger A."/>
            <person name="Honan T."/>
            <person name="Huard M.D."/>
            <person name="Hughes L."/>
            <person name="Hurhula B."/>
            <person name="Husby M.E."/>
            <person name="Kamat A."/>
            <person name="Kanga B."/>
            <person name="Kashin S."/>
            <person name="Khazanovich D."/>
            <person name="Kisner P."/>
            <person name="Lance K."/>
            <person name="Lara M."/>
            <person name="Lee W."/>
            <person name="Lennon N."/>
            <person name="Letendre F."/>
            <person name="LeVine R."/>
            <person name="Lipovsky A."/>
            <person name="Liu X."/>
            <person name="Liu J."/>
            <person name="Liu S."/>
            <person name="Lokyitsang T."/>
            <person name="Lokyitsang Y."/>
            <person name="Lubonja R."/>
            <person name="Lui A."/>
            <person name="MacDonald P."/>
            <person name="Magnisalis V."/>
            <person name="Maru K."/>
            <person name="Matthews C."/>
            <person name="McCusker W."/>
            <person name="McDonough S."/>
            <person name="Mehta T."/>
            <person name="Meldrim J."/>
            <person name="Meneus L."/>
            <person name="Mihai O."/>
            <person name="Mihalev A."/>
            <person name="Mihova T."/>
            <person name="Mittelman R."/>
            <person name="Mlenga V."/>
            <person name="Montmayeur A."/>
            <person name="Mulrain L."/>
            <person name="Navidi A."/>
            <person name="Naylor J."/>
            <person name="Negash T."/>
            <person name="Nguyen T."/>
            <person name="Nguyen N."/>
            <person name="Nicol R."/>
            <person name="Norbu C."/>
            <person name="Norbu N."/>
            <person name="Novod N."/>
            <person name="O'Neill B."/>
            <person name="Osman S."/>
            <person name="Markiewicz E."/>
            <person name="Oyono O.L."/>
            <person name="Patti C."/>
            <person name="Phunkhang P."/>
            <person name="Pierre F."/>
            <person name="Priest M."/>
            <person name="Raghuraman S."/>
            <person name="Rege F."/>
            <person name="Reyes R."/>
            <person name="Rise C."/>
            <person name="Rogov P."/>
            <person name="Ross K."/>
            <person name="Ryan E."/>
            <person name="Settipalli S."/>
            <person name="Shea T."/>
            <person name="Sherpa N."/>
            <person name="Shi L."/>
            <person name="Shih D."/>
            <person name="Sparrow T."/>
            <person name="Spaulding J."/>
            <person name="Stalker J."/>
            <person name="Stange-Thomann N."/>
            <person name="Stavropoulos S."/>
            <person name="Stone C."/>
            <person name="Strader C."/>
            <person name="Tesfaye S."/>
            <person name="Thomson T."/>
            <person name="Thoulutsang Y."/>
            <person name="Thoulutsang D."/>
            <person name="Topham K."/>
            <person name="Topping I."/>
            <person name="Tsamla T."/>
            <person name="Vassiliev H."/>
            <person name="Vo A."/>
            <person name="Wangchuk T."/>
            <person name="Wangdi T."/>
            <person name="Weiand M."/>
            <person name="Wilkinson J."/>
            <person name="Wilson A."/>
            <person name="Yadav S."/>
            <person name="Young G."/>
            <person name="Yu Q."/>
            <person name="Zembek L."/>
            <person name="Zhong D."/>
            <person name="Zimmer A."/>
            <person name="Zwirko Z."/>
            <person name="Jaffe D.B."/>
            <person name="Alvarez P."/>
            <person name="Brockman W."/>
            <person name="Butler J."/>
            <person name="Chin C."/>
            <person name="Gnerre S."/>
            <person name="Grabherr M."/>
            <person name="Kleber M."/>
            <person name="Mauceli E."/>
            <person name="MacCallum I."/>
        </authorList>
    </citation>
    <scope>NUCLEOTIDE SEQUENCE [LARGE SCALE GENOMIC DNA]</scope>
    <source>
        <strain evidence="7">MSH-3 / Tucson 14011-0111.49</strain>
    </source>
</reference>
<keyword evidence="4" id="KW-0812">Transmembrane</keyword>
<keyword evidence="7" id="KW-1185">Reference proteome</keyword>
<protein>
    <submittedName>
        <fullName evidence="6">GL20309</fullName>
    </submittedName>
</protein>
<keyword evidence="2" id="KW-0862">Zinc</keyword>
<dbReference type="PROSITE" id="PS50089">
    <property type="entry name" value="ZF_RING_2"/>
    <property type="match status" value="1"/>
</dbReference>
<dbReference type="Gene3D" id="3.30.40.10">
    <property type="entry name" value="Zinc/RING finger domain, C3HC4 (zinc finger)"/>
    <property type="match status" value="1"/>
</dbReference>
<keyword evidence="1 3" id="KW-0863">Zinc-finger</keyword>
<sequence>MPHRLDWMVPYCLFLLMISHWTHWFARQQVEPLDVKYTPFNSLIVLVVLDGLLMLSYRCMLDDGSLKDRLTIEQALLMVHAVHTTRIWSASKALKVECLYCDQLIPETMIFFEGFQLVGTIFILFYYWPAVGLGNVLYRLQCFYTVLDLIGSRKDARSAIERKCKKLHYSEIMDLFCIICRESMEPKERCGWVRLPCGHSYHRCCAMARFNGQFLCPLCGVKIHA</sequence>
<feature type="domain" description="RING-type" evidence="5">
    <location>
        <begin position="177"/>
        <end position="219"/>
    </location>
</feature>
<dbReference type="OrthoDB" id="4348522at2759"/>
<organism evidence="7">
    <name type="scientific">Drosophila persimilis</name>
    <name type="common">Fruit fly</name>
    <dbReference type="NCBI Taxonomy" id="7234"/>
    <lineage>
        <taxon>Eukaryota</taxon>
        <taxon>Metazoa</taxon>
        <taxon>Ecdysozoa</taxon>
        <taxon>Arthropoda</taxon>
        <taxon>Hexapoda</taxon>
        <taxon>Insecta</taxon>
        <taxon>Pterygota</taxon>
        <taxon>Neoptera</taxon>
        <taxon>Endopterygota</taxon>
        <taxon>Diptera</taxon>
        <taxon>Brachycera</taxon>
        <taxon>Muscomorpha</taxon>
        <taxon>Ephydroidea</taxon>
        <taxon>Drosophilidae</taxon>
        <taxon>Drosophila</taxon>
        <taxon>Sophophora</taxon>
    </lineage>
</organism>
<dbReference type="HOGENOM" id="CLU_1231063_0_0_1"/>
<dbReference type="SUPFAM" id="SSF57850">
    <property type="entry name" value="RING/U-box"/>
    <property type="match status" value="1"/>
</dbReference>